<accession>A0AAN7YLB8</accession>
<evidence type="ECO:0000313" key="5">
    <source>
        <dbReference type="EMBL" id="KAK5574396.1"/>
    </source>
</evidence>
<name>A0AAN7YLB8_9MYCE</name>
<protein>
    <recommendedName>
        <fullName evidence="7">Ribosomal protein S13</fullName>
    </recommendedName>
</protein>
<organism evidence="5 6">
    <name type="scientific">Dictyostelium firmibasis</name>
    <dbReference type="NCBI Taxonomy" id="79012"/>
    <lineage>
        <taxon>Eukaryota</taxon>
        <taxon>Amoebozoa</taxon>
        <taxon>Evosea</taxon>
        <taxon>Eumycetozoa</taxon>
        <taxon>Dictyostelia</taxon>
        <taxon>Dictyosteliales</taxon>
        <taxon>Dictyosteliaceae</taxon>
        <taxon>Dictyostelium</taxon>
    </lineage>
</organism>
<evidence type="ECO:0000256" key="1">
    <source>
        <dbReference type="ARBA" id="ARBA00008080"/>
    </source>
</evidence>
<dbReference type="GO" id="GO:1990904">
    <property type="term" value="C:ribonucleoprotein complex"/>
    <property type="evidence" value="ECO:0007669"/>
    <property type="project" value="UniProtKB-KW"/>
</dbReference>
<evidence type="ECO:0000313" key="6">
    <source>
        <dbReference type="Proteomes" id="UP001344447"/>
    </source>
</evidence>
<keyword evidence="3" id="KW-0687">Ribonucleoprotein</keyword>
<evidence type="ECO:0000256" key="4">
    <source>
        <dbReference type="SAM" id="MobiDB-lite"/>
    </source>
</evidence>
<dbReference type="InterPro" id="IPR027437">
    <property type="entry name" value="Rbsml_uS13_C"/>
</dbReference>
<dbReference type="GO" id="GO:0005840">
    <property type="term" value="C:ribosome"/>
    <property type="evidence" value="ECO:0007669"/>
    <property type="project" value="UniProtKB-KW"/>
</dbReference>
<gene>
    <name evidence="5" type="ORF">RB653_011175</name>
</gene>
<dbReference type="InterPro" id="IPR010979">
    <property type="entry name" value="Ribosomal_uS13-like_H2TH"/>
</dbReference>
<keyword evidence="6" id="KW-1185">Reference proteome</keyword>
<geneLocation type="mitochondrion" evidence="5"/>
<comment type="similarity">
    <text evidence="1">Belongs to the universal ribosomal protein uS13 family.</text>
</comment>
<feature type="compositionally biased region" description="Basic residues" evidence="4">
    <location>
        <begin position="155"/>
        <end position="170"/>
    </location>
</feature>
<comment type="caution">
    <text evidence="5">The sequence shown here is derived from an EMBL/GenBank/DDBJ whole genome shotgun (WGS) entry which is preliminary data.</text>
</comment>
<proteinExistence type="inferred from homology"/>
<feature type="compositionally biased region" description="Basic residues" evidence="4">
    <location>
        <begin position="134"/>
        <end position="147"/>
    </location>
</feature>
<evidence type="ECO:0000256" key="2">
    <source>
        <dbReference type="ARBA" id="ARBA00022980"/>
    </source>
</evidence>
<dbReference type="AlphaFoldDB" id="A0AAN7YLB8"/>
<dbReference type="GO" id="GO:0003676">
    <property type="term" value="F:nucleic acid binding"/>
    <property type="evidence" value="ECO:0007669"/>
    <property type="project" value="InterPro"/>
</dbReference>
<sequence length="170" mass="20005">MGIVIGKIELDSKKQIVSELKKKIKGINLNTAKKIIMLSGNLERLTGKYLLKSQEKQIVEIIQTFKGLYEYTYGLKAEAFEKIRRIENAYRYIRFRKGYPVRGRTKSNAKTAGRLGLKAEVKLTKNVDVLKKKPTNRKERRLFNKIKKLQEKHNKQQNKTKKKIKWKKKK</sequence>
<keyword evidence="2" id="KW-0689">Ribosomal protein</keyword>
<dbReference type="PROSITE" id="PS50159">
    <property type="entry name" value="RIBOSOMAL_S13_2"/>
    <property type="match status" value="1"/>
</dbReference>
<dbReference type="EMBL" id="JAVFKY010000009">
    <property type="protein sequence ID" value="KAK5574396.1"/>
    <property type="molecule type" value="Genomic_DNA"/>
</dbReference>
<dbReference type="Gene3D" id="4.10.910.10">
    <property type="entry name" value="30s ribosomal protein s13, domain 2"/>
    <property type="match status" value="1"/>
</dbReference>
<reference evidence="5 6" key="1">
    <citation type="submission" date="2023-11" db="EMBL/GenBank/DDBJ databases">
        <title>Dfirmibasis_genome.</title>
        <authorList>
            <person name="Edelbroek B."/>
            <person name="Kjellin J."/>
            <person name="Jerlstrom-Hultqvist J."/>
            <person name="Soderbom F."/>
        </authorList>
    </citation>
    <scope>NUCLEOTIDE SEQUENCE [LARGE SCALE GENOMIC DNA]</scope>
    <source>
        <strain evidence="5 6">TNS-C-14</strain>
    </source>
</reference>
<dbReference type="Proteomes" id="UP001344447">
    <property type="component" value="Unassembled WGS sequence"/>
</dbReference>
<evidence type="ECO:0000256" key="3">
    <source>
        <dbReference type="ARBA" id="ARBA00023274"/>
    </source>
</evidence>
<feature type="region of interest" description="Disordered" evidence="4">
    <location>
        <begin position="134"/>
        <end position="170"/>
    </location>
</feature>
<keyword evidence="5" id="KW-0496">Mitochondrion</keyword>
<evidence type="ECO:0008006" key="7">
    <source>
        <dbReference type="Google" id="ProtNLM"/>
    </source>
</evidence>
<dbReference type="SUPFAM" id="SSF46946">
    <property type="entry name" value="S13-like H2TH domain"/>
    <property type="match status" value="1"/>
</dbReference>